<evidence type="ECO:0000313" key="2">
    <source>
        <dbReference type="EMBL" id="RNB90657.1"/>
    </source>
</evidence>
<sequence length="228" mass="25471">MPDHEAIYRSQAETYDLMISKQPILLEEIERIRPVSGLDVLDLGAGSGRLTVPLAAKARSIHSLDASPAMLAITADKLQRSGFTNWQTSVADHRNLPVADQSVDLVVSGWSICYLCSSELPAWQDDLRQVMAEINRVLRPGGTVILFETMGTGTTHPAPPDFLTAYYAKLGSEYGFSHKWLRADYSFESLAQAEELARFFFSNELAQQVVQNNWVTMPECAGMWWRTT</sequence>
<dbReference type="InterPro" id="IPR050508">
    <property type="entry name" value="Methyltransf_Superfamily"/>
</dbReference>
<gene>
    <name evidence="2" type="ORF">EDM56_09195</name>
</gene>
<keyword evidence="2" id="KW-0808">Transferase</keyword>
<accession>A0A3M8DUL1</accession>
<comment type="caution">
    <text evidence="2">The sequence shown here is derived from an EMBL/GenBank/DDBJ whole genome shotgun (WGS) entry which is preliminary data.</text>
</comment>
<dbReference type="RefSeq" id="WP_122917584.1">
    <property type="nucleotide sequence ID" value="NZ_RHHQ01000007.1"/>
</dbReference>
<evidence type="ECO:0000313" key="3">
    <source>
        <dbReference type="Proteomes" id="UP000271031"/>
    </source>
</evidence>
<dbReference type="Gene3D" id="3.40.50.150">
    <property type="entry name" value="Vaccinia Virus protein VP39"/>
    <property type="match status" value="1"/>
</dbReference>
<dbReference type="EMBL" id="RHHQ01000007">
    <property type="protein sequence ID" value="RNB90657.1"/>
    <property type="molecule type" value="Genomic_DNA"/>
</dbReference>
<keyword evidence="3" id="KW-1185">Reference proteome</keyword>
<evidence type="ECO:0000259" key="1">
    <source>
        <dbReference type="Pfam" id="PF08241"/>
    </source>
</evidence>
<keyword evidence="2" id="KW-0489">Methyltransferase</keyword>
<dbReference type="InterPro" id="IPR029063">
    <property type="entry name" value="SAM-dependent_MTases_sf"/>
</dbReference>
<dbReference type="OrthoDB" id="9784101at2"/>
<reference evidence="2 3" key="1">
    <citation type="submission" date="2018-10" db="EMBL/GenBank/DDBJ databases">
        <title>Phylogenomics of Brevibacillus.</title>
        <authorList>
            <person name="Dunlap C."/>
        </authorList>
    </citation>
    <scope>NUCLEOTIDE SEQUENCE [LARGE SCALE GENOMIC DNA]</scope>
    <source>
        <strain evidence="2 3">JCM 15716</strain>
    </source>
</reference>
<dbReference type="AlphaFoldDB" id="A0A3M8DUL1"/>
<organism evidence="2 3">
    <name type="scientific">Brevibacillus fluminis</name>
    <dbReference type="NCBI Taxonomy" id="511487"/>
    <lineage>
        <taxon>Bacteria</taxon>
        <taxon>Bacillati</taxon>
        <taxon>Bacillota</taxon>
        <taxon>Bacilli</taxon>
        <taxon>Bacillales</taxon>
        <taxon>Paenibacillaceae</taxon>
        <taxon>Brevibacillus</taxon>
    </lineage>
</organism>
<dbReference type="SUPFAM" id="SSF53335">
    <property type="entry name" value="S-adenosyl-L-methionine-dependent methyltransferases"/>
    <property type="match status" value="1"/>
</dbReference>
<proteinExistence type="predicted"/>
<dbReference type="PANTHER" id="PTHR42912">
    <property type="entry name" value="METHYLTRANSFERASE"/>
    <property type="match status" value="1"/>
</dbReference>
<dbReference type="InterPro" id="IPR013216">
    <property type="entry name" value="Methyltransf_11"/>
</dbReference>
<dbReference type="Proteomes" id="UP000271031">
    <property type="component" value="Unassembled WGS sequence"/>
</dbReference>
<dbReference type="CDD" id="cd02440">
    <property type="entry name" value="AdoMet_MTases"/>
    <property type="match status" value="1"/>
</dbReference>
<name>A0A3M8DUL1_9BACL</name>
<feature type="domain" description="Methyltransferase type 11" evidence="1">
    <location>
        <begin position="41"/>
        <end position="146"/>
    </location>
</feature>
<dbReference type="GO" id="GO:0032259">
    <property type="term" value="P:methylation"/>
    <property type="evidence" value="ECO:0007669"/>
    <property type="project" value="UniProtKB-KW"/>
</dbReference>
<dbReference type="Pfam" id="PF08241">
    <property type="entry name" value="Methyltransf_11"/>
    <property type="match status" value="1"/>
</dbReference>
<dbReference type="GO" id="GO:0008757">
    <property type="term" value="F:S-adenosylmethionine-dependent methyltransferase activity"/>
    <property type="evidence" value="ECO:0007669"/>
    <property type="project" value="InterPro"/>
</dbReference>
<protein>
    <submittedName>
        <fullName evidence="2">Class I SAM-dependent methyltransferase</fullName>
    </submittedName>
</protein>